<proteinExistence type="predicted"/>
<dbReference type="SUPFAM" id="SSF50475">
    <property type="entry name" value="FMN-binding split barrel"/>
    <property type="match status" value="1"/>
</dbReference>
<dbReference type="Pfam" id="PF12900">
    <property type="entry name" value="Pyridox_ox_2"/>
    <property type="match status" value="1"/>
</dbReference>
<dbReference type="Proteomes" id="UP000186108">
    <property type="component" value="Plasmid pR1CP1"/>
</dbReference>
<protein>
    <recommendedName>
        <fullName evidence="3">Pyridoxamine 5'-phosphate oxidase family protein</fullName>
    </recommendedName>
</protein>
<reference evidence="1 2" key="1">
    <citation type="submission" date="2014-07" db="EMBL/GenBank/DDBJ databases">
        <authorList>
            <person name="Zhang J.E."/>
            <person name="Yang H."/>
            <person name="Guo J."/>
            <person name="Deng Z."/>
            <person name="Luo H."/>
            <person name="Luo M."/>
            <person name="Zhao B."/>
        </authorList>
    </citation>
    <scope>NUCLEOTIDE SEQUENCE [LARGE SCALE GENOMIC DNA]</scope>
    <source>
        <strain evidence="1 2">1CP</strain>
        <plasmid evidence="2">Plasmid pr1cp1</plasmid>
    </source>
</reference>
<dbReference type="RefSeq" id="WP_065493541.1">
    <property type="nucleotide sequence ID" value="NZ_CP009112.1"/>
</dbReference>
<evidence type="ECO:0000313" key="1">
    <source>
        <dbReference type="EMBL" id="ANS32017.1"/>
    </source>
</evidence>
<geneLocation type="plasmid" evidence="2">
    <name>pr1cp1</name>
</geneLocation>
<dbReference type="EMBL" id="CP009112">
    <property type="protein sequence ID" value="ANS32017.1"/>
    <property type="molecule type" value="Genomic_DNA"/>
</dbReference>
<sequence length="141" mass="15404">MSIARTDGALTIADCARRLASVPTGRLIYTDGALPAVRPVTFAAVRGEIVIYTGHDPLFDRLENWLLTFEAGHLDPDTRTGWTVLVHGHAHLRTVPGLGAGFDPFAGLPWHTDPLDGHLVLDIERITGHHLTLPRPDGDHR</sequence>
<dbReference type="InterPro" id="IPR024747">
    <property type="entry name" value="Pyridox_Oxase-rel"/>
</dbReference>
<accession>A0A1B1KHD2</accession>
<keyword evidence="1" id="KW-0614">Plasmid</keyword>
<name>A0A1B1KHD2_RHOOP</name>
<dbReference type="InterPro" id="IPR012349">
    <property type="entry name" value="Split_barrel_FMN-bd"/>
</dbReference>
<dbReference type="Gene3D" id="2.30.110.10">
    <property type="entry name" value="Electron Transport, Fmn-binding Protein, Chain A"/>
    <property type="match status" value="1"/>
</dbReference>
<organism evidence="1 2">
    <name type="scientific">Rhodococcus opacus</name>
    <name type="common">Nocardia opaca</name>
    <dbReference type="NCBI Taxonomy" id="37919"/>
    <lineage>
        <taxon>Bacteria</taxon>
        <taxon>Bacillati</taxon>
        <taxon>Actinomycetota</taxon>
        <taxon>Actinomycetes</taxon>
        <taxon>Mycobacteriales</taxon>
        <taxon>Nocardiaceae</taxon>
        <taxon>Rhodococcus</taxon>
    </lineage>
</organism>
<gene>
    <name evidence="1" type="ORF">R1CP_37055</name>
</gene>
<evidence type="ECO:0008006" key="3">
    <source>
        <dbReference type="Google" id="ProtNLM"/>
    </source>
</evidence>
<evidence type="ECO:0000313" key="2">
    <source>
        <dbReference type="Proteomes" id="UP000186108"/>
    </source>
</evidence>
<dbReference type="AlphaFoldDB" id="A0A1B1KHD2"/>